<dbReference type="AlphaFoldDB" id="A0A518FT37"/>
<proteinExistence type="predicted"/>
<gene>
    <name evidence="1" type="ORF">Pan153_41730</name>
</gene>
<protein>
    <submittedName>
        <fullName evidence="1">Uncharacterized protein</fullName>
    </submittedName>
</protein>
<dbReference type="Proteomes" id="UP000320839">
    <property type="component" value="Chromosome"/>
</dbReference>
<reference evidence="1 2" key="1">
    <citation type="submission" date="2019-02" db="EMBL/GenBank/DDBJ databases">
        <title>Deep-cultivation of Planctomycetes and their phenomic and genomic characterization uncovers novel biology.</title>
        <authorList>
            <person name="Wiegand S."/>
            <person name="Jogler M."/>
            <person name="Boedeker C."/>
            <person name="Pinto D."/>
            <person name="Vollmers J."/>
            <person name="Rivas-Marin E."/>
            <person name="Kohn T."/>
            <person name="Peeters S.H."/>
            <person name="Heuer A."/>
            <person name="Rast P."/>
            <person name="Oberbeckmann S."/>
            <person name="Bunk B."/>
            <person name="Jeske O."/>
            <person name="Meyerdierks A."/>
            <person name="Storesund J.E."/>
            <person name="Kallscheuer N."/>
            <person name="Luecker S."/>
            <person name="Lage O.M."/>
            <person name="Pohl T."/>
            <person name="Merkel B.J."/>
            <person name="Hornburger P."/>
            <person name="Mueller R.-W."/>
            <person name="Bruemmer F."/>
            <person name="Labrenz M."/>
            <person name="Spormann A.M."/>
            <person name="Op den Camp H."/>
            <person name="Overmann J."/>
            <person name="Amann R."/>
            <person name="Jetten M.S.M."/>
            <person name="Mascher T."/>
            <person name="Medema M.H."/>
            <person name="Devos D.P."/>
            <person name="Kaster A.-K."/>
            <person name="Ovreas L."/>
            <person name="Rohde M."/>
            <person name="Galperin M.Y."/>
            <person name="Jogler C."/>
        </authorList>
    </citation>
    <scope>NUCLEOTIDE SEQUENCE [LARGE SCALE GENOMIC DNA]</scope>
    <source>
        <strain evidence="1 2">Pan153</strain>
    </source>
</reference>
<accession>A0A518FT37</accession>
<organism evidence="1 2">
    <name type="scientific">Gimesia panareensis</name>
    <dbReference type="NCBI Taxonomy" id="2527978"/>
    <lineage>
        <taxon>Bacteria</taxon>
        <taxon>Pseudomonadati</taxon>
        <taxon>Planctomycetota</taxon>
        <taxon>Planctomycetia</taxon>
        <taxon>Planctomycetales</taxon>
        <taxon>Planctomycetaceae</taxon>
        <taxon>Gimesia</taxon>
    </lineage>
</organism>
<name>A0A518FT37_9PLAN</name>
<evidence type="ECO:0000313" key="2">
    <source>
        <dbReference type="Proteomes" id="UP000320839"/>
    </source>
</evidence>
<dbReference type="EMBL" id="CP036317">
    <property type="protein sequence ID" value="QDV19507.1"/>
    <property type="molecule type" value="Genomic_DNA"/>
</dbReference>
<dbReference type="OrthoDB" id="9881002at2"/>
<sequence length="106" mass="11894">MLTQADITLIIAALQFWAEEMDPEDEQCLRIYAEAPEAEQTRTPAEIQQLRSRLKTAHLKYVVSNESRTALQDRGLHSTFQGAFEACNDPTDLVGTLLLPETSSED</sequence>
<dbReference type="RefSeq" id="WP_145457500.1">
    <property type="nucleotide sequence ID" value="NZ_CP036317.1"/>
</dbReference>
<evidence type="ECO:0000313" key="1">
    <source>
        <dbReference type="EMBL" id="QDV19507.1"/>
    </source>
</evidence>